<comment type="caution">
    <text evidence="8">The sequence shown here is derived from an EMBL/GenBank/DDBJ whole genome shotgun (WGS) entry which is preliminary data.</text>
</comment>
<proteinExistence type="predicted"/>
<feature type="transmembrane region" description="Helical" evidence="6">
    <location>
        <begin position="285"/>
        <end position="303"/>
    </location>
</feature>
<feature type="transmembrane region" description="Helical" evidence="6">
    <location>
        <begin position="56"/>
        <end position="76"/>
    </location>
</feature>
<name>A0A543B025_9ACTN</name>
<dbReference type="InterPro" id="IPR011701">
    <property type="entry name" value="MFS"/>
</dbReference>
<evidence type="ECO:0000256" key="3">
    <source>
        <dbReference type="ARBA" id="ARBA00022692"/>
    </source>
</evidence>
<evidence type="ECO:0000256" key="1">
    <source>
        <dbReference type="ARBA" id="ARBA00004651"/>
    </source>
</evidence>
<dbReference type="SUPFAM" id="SSF103473">
    <property type="entry name" value="MFS general substrate transporter"/>
    <property type="match status" value="1"/>
</dbReference>
<dbReference type="AlphaFoldDB" id="A0A543B025"/>
<feature type="transmembrane region" description="Helical" evidence="6">
    <location>
        <begin position="83"/>
        <end position="100"/>
    </location>
</feature>
<dbReference type="Proteomes" id="UP000317043">
    <property type="component" value="Unassembled WGS sequence"/>
</dbReference>
<evidence type="ECO:0000313" key="9">
    <source>
        <dbReference type="Proteomes" id="UP000317043"/>
    </source>
</evidence>
<dbReference type="InterPro" id="IPR050189">
    <property type="entry name" value="MFS_Efflux_Transporters"/>
</dbReference>
<dbReference type="InterPro" id="IPR036259">
    <property type="entry name" value="MFS_trans_sf"/>
</dbReference>
<keyword evidence="2" id="KW-1003">Cell membrane</keyword>
<feature type="transmembrane region" description="Helical" evidence="6">
    <location>
        <begin position="216"/>
        <end position="241"/>
    </location>
</feature>
<feature type="transmembrane region" description="Helical" evidence="6">
    <location>
        <begin position="343"/>
        <end position="367"/>
    </location>
</feature>
<evidence type="ECO:0000256" key="2">
    <source>
        <dbReference type="ARBA" id="ARBA00022475"/>
    </source>
</evidence>
<comment type="subcellular location">
    <subcellularLocation>
        <location evidence="1">Cell membrane</location>
        <topology evidence="1">Multi-pass membrane protein</topology>
    </subcellularLocation>
</comment>
<evidence type="ECO:0000256" key="4">
    <source>
        <dbReference type="ARBA" id="ARBA00022989"/>
    </source>
</evidence>
<gene>
    <name evidence="8" type="ORF">FB566_3774</name>
</gene>
<evidence type="ECO:0000313" key="8">
    <source>
        <dbReference type="EMBL" id="TQL78192.1"/>
    </source>
</evidence>
<feature type="transmembrane region" description="Helical" evidence="6">
    <location>
        <begin position="21"/>
        <end position="44"/>
    </location>
</feature>
<feature type="transmembrane region" description="Helical" evidence="6">
    <location>
        <begin position="253"/>
        <end position="273"/>
    </location>
</feature>
<feature type="transmembrane region" description="Helical" evidence="6">
    <location>
        <begin position="141"/>
        <end position="166"/>
    </location>
</feature>
<dbReference type="Pfam" id="PF07690">
    <property type="entry name" value="MFS_1"/>
    <property type="match status" value="1"/>
</dbReference>
<keyword evidence="9" id="KW-1185">Reference proteome</keyword>
<dbReference type="Gene3D" id="1.20.1250.20">
    <property type="entry name" value="MFS general substrate transporter like domains"/>
    <property type="match status" value="2"/>
</dbReference>
<feature type="transmembrane region" description="Helical" evidence="6">
    <location>
        <begin position="309"/>
        <end position="331"/>
    </location>
</feature>
<dbReference type="InterPro" id="IPR020846">
    <property type="entry name" value="MFS_dom"/>
</dbReference>
<dbReference type="PROSITE" id="PS50850">
    <property type="entry name" value="MFS"/>
    <property type="match status" value="1"/>
</dbReference>
<dbReference type="PANTHER" id="PTHR43124:SF3">
    <property type="entry name" value="CHLORAMPHENICOL EFFLUX PUMP RV0191"/>
    <property type="match status" value="1"/>
</dbReference>
<feature type="domain" description="Major facilitator superfamily (MFS) profile" evidence="7">
    <location>
        <begin position="216"/>
        <end position="396"/>
    </location>
</feature>
<feature type="transmembrane region" description="Helical" evidence="6">
    <location>
        <begin position="373"/>
        <end position="392"/>
    </location>
</feature>
<dbReference type="InParanoid" id="A0A543B025"/>
<dbReference type="GO" id="GO:0022857">
    <property type="term" value="F:transmembrane transporter activity"/>
    <property type="evidence" value="ECO:0007669"/>
    <property type="project" value="InterPro"/>
</dbReference>
<evidence type="ECO:0000259" key="7">
    <source>
        <dbReference type="PROSITE" id="PS50850"/>
    </source>
</evidence>
<feature type="transmembrane region" description="Helical" evidence="6">
    <location>
        <begin position="172"/>
        <end position="195"/>
    </location>
</feature>
<sequence>MTSQLCDPRPDHLIVRAIWPVLLAAVVGLFPFTIYSTFLVPIATDSGIPESLAGSLRGLGGVAALMVGVASAPLIARWSAPHTTAVGLGLLSITSLAATWANLTSLIVFCVGIGAATAILTPALLAIATGGQSSPADSGRAATLVTATQSLAAVLAAPVIGVVGLWHGWHGALWGTAAVAALVAVWFVRSGPIAVDGGARLEYRDTFRRLRGRRDLLALMVIAFLRTTAFMGYLAFLATHYHHRFGLTALDVTLVWTLSGASFFIGNFLAGRWASRVGDRGRGRLLVGGLAAATVAVAVVFSAEWLTVALVATVVMGFGHAVVAALVTTAIAHRGGDLTTPAYSLNAAGMSLGVFAGALVGGLGLALSGTVGLTVALTLPTVVALLSARIAVRRSG</sequence>
<evidence type="ECO:0000256" key="6">
    <source>
        <dbReference type="SAM" id="Phobius"/>
    </source>
</evidence>
<keyword evidence="4 6" id="KW-1133">Transmembrane helix</keyword>
<organism evidence="8 9">
    <name type="scientific">Stackebrandtia endophytica</name>
    <dbReference type="NCBI Taxonomy" id="1496996"/>
    <lineage>
        <taxon>Bacteria</taxon>
        <taxon>Bacillati</taxon>
        <taxon>Actinomycetota</taxon>
        <taxon>Actinomycetes</taxon>
        <taxon>Glycomycetales</taxon>
        <taxon>Glycomycetaceae</taxon>
        <taxon>Stackebrandtia</taxon>
    </lineage>
</organism>
<evidence type="ECO:0000256" key="5">
    <source>
        <dbReference type="ARBA" id="ARBA00023136"/>
    </source>
</evidence>
<dbReference type="PANTHER" id="PTHR43124">
    <property type="entry name" value="PURINE EFFLUX PUMP PBUE"/>
    <property type="match status" value="1"/>
</dbReference>
<feature type="transmembrane region" description="Helical" evidence="6">
    <location>
        <begin position="106"/>
        <end position="129"/>
    </location>
</feature>
<keyword evidence="3 6" id="KW-0812">Transmembrane</keyword>
<dbReference type="GO" id="GO:0005886">
    <property type="term" value="C:plasma membrane"/>
    <property type="evidence" value="ECO:0007669"/>
    <property type="project" value="UniProtKB-SubCell"/>
</dbReference>
<keyword evidence="5 6" id="KW-0472">Membrane</keyword>
<dbReference type="EMBL" id="VFOW01000001">
    <property type="protein sequence ID" value="TQL78192.1"/>
    <property type="molecule type" value="Genomic_DNA"/>
</dbReference>
<reference evidence="8 9" key="1">
    <citation type="submission" date="2019-06" db="EMBL/GenBank/DDBJ databases">
        <title>Sequencing the genomes of 1000 actinobacteria strains.</title>
        <authorList>
            <person name="Klenk H.-P."/>
        </authorList>
    </citation>
    <scope>NUCLEOTIDE SEQUENCE [LARGE SCALE GENOMIC DNA]</scope>
    <source>
        <strain evidence="8 9">DSM 45928</strain>
    </source>
</reference>
<protein>
    <submittedName>
        <fullName evidence="8">Putative MFS family arabinose efflux permease</fullName>
    </submittedName>
</protein>
<accession>A0A543B025</accession>
<dbReference type="RefSeq" id="WP_211347765.1">
    <property type="nucleotide sequence ID" value="NZ_JBHTGS010000004.1"/>
</dbReference>